<protein>
    <submittedName>
        <fullName evidence="1">Uncharacterized protein</fullName>
    </submittedName>
</protein>
<organism evidence="1 2">
    <name type="scientific">[Clostridium] symbiosum ATCC 14940</name>
    <dbReference type="NCBI Taxonomy" id="411472"/>
    <lineage>
        <taxon>Bacteria</taxon>
        <taxon>Bacillati</taxon>
        <taxon>Bacillota</taxon>
        <taxon>Clostridia</taxon>
        <taxon>Lachnospirales</taxon>
        <taxon>Lachnospiraceae</taxon>
        <taxon>Otoolea</taxon>
    </lineage>
</organism>
<sequence>MYREVSLGIRWIKTWNSRGHLSVKFILDEVEKLKGKSRKQDEHKEKYMS</sequence>
<comment type="caution">
    <text evidence="1">The sequence shown here is derived from an EMBL/GenBank/DDBJ whole genome shotgun (WGS) entry which is preliminary data.</text>
</comment>
<reference evidence="1 2" key="1">
    <citation type="submission" date="2013-07" db="EMBL/GenBank/DDBJ databases">
        <authorList>
            <person name="Weinstock G."/>
            <person name="Sodergren E."/>
            <person name="Wylie T."/>
            <person name="Fulton L."/>
            <person name="Fulton R."/>
            <person name="Fronick C."/>
            <person name="O'Laughlin M."/>
            <person name="Godfrey J."/>
            <person name="Miner T."/>
            <person name="Herter B."/>
            <person name="Appelbaum E."/>
            <person name="Cordes M."/>
            <person name="Lek S."/>
            <person name="Wollam A."/>
            <person name="Pepin K.H."/>
            <person name="Palsikar V.B."/>
            <person name="Mitreva M."/>
            <person name="Wilson R.K."/>
        </authorList>
    </citation>
    <scope>NUCLEOTIDE SEQUENCE [LARGE SCALE GENOMIC DNA]</scope>
    <source>
        <strain evidence="1 2">ATCC 14940</strain>
    </source>
</reference>
<accession>A0ABC9TX19</accession>
<dbReference type="AlphaFoldDB" id="A0ABC9TX19"/>
<dbReference type="Proteomes" id="UP000016491">
    <property type="component" value="Unassembled WGS sequence"/>
</dbReference>
<name>A0ABC9TX19_CLOSY</name>
<evidence type="ECO:0000313" key="2">
    <source>
        <dbReference type="Proteomes" id="UP000016491"/>
    </source>
</evidence>
<proteinExistence type="predicted"/>
<dbReference type="EMBL" id="AWSU01000197">
    <property type="protein sequence ID" value="ERI76526.1"/>
    <property type="molecule type" value="Genomic_DNA"/>
</dbReference>
<gene>
    <name evidence="1" type="ORF">CLOSYM_02569</name>
</gene>
<evidence type="ECO:0000313" key="1">
    <source>
        <dbReference type="EMBL" id="ERI76526.1"/>
    </source>
</evidence>